<evidence type="ECO:0000256" key="11">
    <source>
        <dbReference type="SAM" id="MobiDB-lite"/>
    </source>
</evidence>
<dbReference type="GO" id="GO:0071007">
    <property type="term" value="C:U2-type catalytic step 2 spliceosome"/>
    <property type="evidence" value="ECO:0007669"/>
    <property type="project" value="TreeGrafter"/>
</dbReference>
<keyword evidence="16" id="KW-1185">Reference proteome</keyword>
<dbReference type="AlphaFoldDB" id="A0A4P9Y1P9"/>
<dbReference type="GO" id="GO:0000974">
    <property type="term" value="C:Prp19 complex"/>
    <property type="evidence" value="ECO:0007669"/>
    <property type="project" value="TreeGrafter"/>
</dbReference>
<evidence type="ECO:0000256" key="9">
    <source>
        <dbReference type="ARBA" id="ARBA00039472"/>
    </source>
</evidence>
<evidence type="ECO:0000313" key="16">
    <source>
        <dbReference type="Proteomes" id="UP000267251"/>
    </source>
</evidence>
<dbReference type="Pfam" id="PF23231">
    <property type="entry name" value="HAT_Syf1_CNRKL1_C"/>
    <property type="match status" value="1"/>
</dbReference>
<dbReference type="Proteomes" id="UP000267251">
    <property type="component" value="Unassembled WGS sequence"/>
</dbReference>
<dbReference type="SMART" id="SM00386">
    <property type="entry name" value="HAT"/>
    <property type="match status" value="11"/>
</dbReference>
<evidence type="ECO:0000256" key="4">
    <source>
        <dbReference type="ARBA" id="ARBA00022728"/>
    </source>
</evidence>
<dbReference type="InterPro" id="IPR055430">
    <property type="entry name" value="HAT_Syf1_CNRKL1_C"/>
</dbReference>
<comment type="subcellular location">
    <subcellularLocation>
        <location evidence="1">Nucleus</location>
    </subcellularLocation>
</comment>
<dbReference type="GO" id="GO:0000349">
    <property type="term" value="P:generation of catalytic spliceosome for first transesterification step"/>
    <property type="evidence" value="ECO:0007669"/>
    <property type="project" value="TreeGrafter"/>
</dbReference>
<feature type="non-terminal residue" evidence="15">
    <location>
        <position position="699"/>
    </location>
</feature>
<comment type="similarity">
    <text evidence="2">Belongs to the crooked-neck family.</text>
</comment>
<dbReference type="FunFam" id="1.25.40.10:FF:000137">
    <property type="entry name" value="Pre-mRNA-splicing factor syf1"/>
    <property type="match status" value="1"/>
</dbReference>
<feature type="domain" description="Pre-mRNA-splicing factor Syf1-like N-terminal HAT-repeats" evidence="14">
    <location>
        <begin position="23"/>
        <end position="185"/>
    </location>
</feature>
<keyword evidence="4" id="KW-0747">Spliceosome</keyword>
<dbReference type="Gene3D" id="1.25.40.10">
    <property type="entry name" value="Tetratricopeptide repeat domain"/>
    <property type="match status" value="3"/>
</dbReference>
<evidence type="ECO:0000256" key="2">
    <source>
        <dbReference type="ARBA" id="ARBA00008644"/>
    </source>
</evidence>
<feature type="domain" description="Pre-mRNA-splicing factor SYF1 central HAT repeats" evidence="12">
    <location>
        <begin position="189"/>
        <end position="393"/>
    </location>
</feature>
<dbReference type="InterPro" id="IPR003107">
    <property type="entry name" value="HAT"/>
</dbReference>
<keyword evidence="5" id="KW-0677">Repeat</keyword>
<dbReference type="GO" id="GO:0071014">
    <property type="term" value="C:post-mRNA release spliceosomal complex"/>
    <property type="evidence" value="ECO:0007669"/>
    <property type="project" value="TreeGrafter"/>
</dbReference>
<evidence type="ECO:0000259" key="12">
    <source>
        <dbReference type="Pfam" id="PF23220"/>
    </source>
</evidence>
<evidence type="ECO:0000256" key="1">
    <source>
        <dbReference type="ARBA" id="ARBA00004123"/>
    </source>
</evidence>
<evidence type="ECO:0000256" key="8">
    <source>
        <dbReference type="ARBA" id="ARBA00037272"/>
    </source>
</evidence>
<dbReference type="OrthoDB" id="10067343at2759"/>
<evidence type="ECO:0000259" key="13">
    <source>
        <dbReference type="Pfam" id="PF23231"/>
    </source>
</evidence>
<dbReference type="InterPro" id="IPR055433">
    <property type="entry name" value="HAT_Syf1-like_N"/>
</dbReference>
<dbReference type="PANTHER" id="PTHR11246">
    <property type="entry name" value="PRE-MRNA SPLICING FACTOR"/>
    <property type="match status" value="1"/>
</dbReference>
<dbReference type="EMBL" id="KZ988237">
    <property type="protein sequence ID" value="RKP12695.1"/>
    <property type="molecule type" value="Genomic_DNA"/>
</dbReference>
<keyword evidence="3" id="KW-0507">mRNA processing</keyword>
<dbReference type="Pfam" id="PF23233">
    <property type="entry name" value="HAT_Syf1_CNRKL1_N"/>
    <property type="match status" value="1"/>
</dbReference>
<comment type="function">
    <text evidence="8">Involved in pre-mRNA splicing and cell cycle progression.</text>
</comment>
<protein>
    <recommendedName>
        <fullName evidence="9">Pre-mRNA-splicing factor SYF1</fullName>
    </recommendedName>
    <alternativeName>
        <fullName evidence="10">Pre-mRNA-splicing factor syf1</fullName>
    </alternativeName>
</protein>
<keyword evidence="7" id="KW-0539">Nucleus</keyword>
<accession>A0A4P9Y1P9</accession>
<gene>
    <name evidence="15" type="ORF">BJ684DRAFT_20781</name>
</gene>
<dbReference type="InterPro" id="IPR045075">
    <property type="entry name" value="Syf1-like"/>
</dbReference>
<dbReference type="FunFam" id="1.25.40.10:FF:000023">
    <property type="entry name" value="Pre-mRNA-splicing factor SYF1"/>
    <property type="match status" value="1"/>
</dbReference>
<organism evidence="15 16">
    <name type="scientific">Piptocephalis cylindrospora</name>
    <dbReference type="NCBI Taxonomy" id="1907219"/>
    <lineage>
        <taxon>Eukaryota</taxon>
        <taxon>Fungi</taxon>
        <taxon>Fungi incertae sedis</taxon>
        <taxon>Zoopagomycota</taxon>
        <taxon>Zoopagomycotina</taxon>
        <taxon>Zoopagomycetes</taxon>
        <taxon>Zoopagales</taxon>
        <taxon>Piptocephalidaceae</taxon>
        <taxon>Piptocephalis</taxon>
    </lineage>
</organism>
<evidence type="ECO:0000256" key="7">
    <source>
        <dbReference type="ARBA" id="ARBA00023242"/>
    </source>
</evidence>
<reference evidence="16" key="1">
    <citation type="journal article" date="2018" name="Nat. Microbiol.">
        <title>Leveraging single-cell genomics to expand the fungal tree of life.</title>
        <authorList>
            <person name="Ahrendt S.R."/>
            <person name="Quandt C.A."/>
            <person name="Ciobanu D."/>
            <person name="Clum A."/>
            <person name="Salamov A."/>
            <person name="Andreopoulos B."/>
            <person name="Cheng J.F."/>
            <person name="Woyke T."/>
            <person name="Pelin A."/>
            <person name="Henrissat B."/>
            <person name="Reynolds N.K."/>
            <person name="Benny G.L."/>
            <person name="Smith M.E."/>
            <person name="James T.Y."/>
            <person name="Grigoriev I.V."/>
        </authorList>
    </citation>
    <scope>NUCLEOTIDE SEQUENCE [LARGE SCALE GENOMIC DNA]</scope>
</reference>
<dbReference type="Pfam" id="PF23220">
    <property type="entry name" value="HAT_Syf1_M"/>
    <property type="match status" value="1"/>
</dbReference>
<dbReference type="PANTHER" id="PTHR11246:SF5">
    <property type="entry name" value="PRE-MRNA-SPLICING FACTOR SYF1"/>
    <property type="match status" value="1"/>
</dbReference>
<dbReference type="InterPro" id="IPR056350">
    <property type="entry name" value="HAT_Syf1_central"/>
</dbReference>
<evidence type="ECO:0000256" key="10">
    <source>
        <dbReference type="ARBA" id="ARBA00067212"/>
    </source>
</evidence>
<dbReference type="SUPFAM" id="SSF48452">
    <property type="entry name" value="TPR-like"/>
    <property type="match status" value="2"/>
</dbReference>
<feature type="region of interest" description="Disordered" evidence="11">
    <location>
        <begin position="475"/>
        <end position="496"/>
    </location>
</feature>
<proteinExistence type="inferred from homology"/>
<keyword evidence="6" id="KW-0508">mRNA splicing</keyword>
<name>A0A4P9Y1P9_9FUNG</name>
<sequence length="699" mass="81394">MPTQLSKDLEALSLKTFHIRETDLAHEEELQRHPYSLRHWLNYLEDTIEEKDAEAEDRINTLYERAVKALPSSYKLWKAYLDRRRSSLQHLPYLLNQDAHQSLNHAYERALLTLHKAPRLWTDYLSFLSLQPRITQVRQAFDRALRALPLTQHPRIWDLYLPWAKDRAGGLTAIHVQRRYLRLHPHTAEDLVDLLLQEHRWSDVITELHRLIHDPTFRSAQGRAPHQLWILLCQLISEHPNRLPPHLNAEVILRSGASAFPDQAGRLWCALAQYWVRLGFLDRARDTYEEGISHVTTVRDFTLIFDAYAAFEESILSSYMEHLQDNQSDEDVGVDWRMARFSRLLDRRPFLVSDVRLRKNPHDATEWLSRVNLHPEDAHSAREAEFTNAIQTIQPKKASGPLSDLYVAWMRHLEHLDRLDEARDVMRSAVNVSYRSVKELADVWCEWAEMEVRQGQVPNAIALLAEATSAPRQAPSIDYKDDRLPPPQTPLQESNGTVESTKAIYERILHLRIATPQILINYAQFLQDASYYEDSFRVYEKGVDLFPYPVAFEIWNIYLSKFIHRYAGNKIDRARDLFEQALTKCPAKYVKSLYRLYGKMEEDHGLGRHALRIYDRATRAVDPDDRLEMYKYYIAKAATAFGLASTREIHEDAISRLPDAQAKDMSLSYADLEIRLGEIDRARAIYAHASQLCDPRTVP</sequence>
<feature type="domain" description="Pre-mRNA-splicing factor Syf1/CRNKL1-like C-terminal HAT-repeats" evidence="13">
    <location>
        <begin position="395"/>
        <end position="697"/>
    </location>
</feature>
<dbReference type="InterPro" id="IPR011990">
    <property type="entry name" value="TPR-like_helical_dom_sf"/>
</dbReference>
<evidence type="ECO:0000256" key="6">
    <source>
        <dbReference type="ARBA" id="ARBA00023187"/>
    </source>
</evidence>
<evidence type="ECO:0000256" key="3">
    <source>
        <dbReference type="ARBA" id="ARBA00022664"/>
    </source>
</evidence>
<evidence type="ECO:0000313" key="15">
    <source>
        <dbReference type="EMBL" id="RKP12695.1"/>
    </source>
</evidence>
<evidence type="ECO:0000259" key="14">
    <source>
        <dbReference type="Pfam" id="PF23233"/>
    </source>
</evidence>
<evidence type="ECO:0000256" key="5">
    <source>
        <dbReference type="ARBA" id="ARBA00022737"/>
    </source>
</evidence>